<evidence type="ECO:0000259" key="12">
    <source>
        <dbReference type="Pfam" id="PF10099"/>
    </source>
</evidence>
<evidence type="ECO:0000256" key="5">
    <source>
        <dbReference type="ARBA" id="ARBA00022989"/>
    </source>
</evidence>
<keyword evidence="8" id="KW-0804">Transcription</keyword>
<evidence type="ECO:0000256" key="8">
    <source>
        <dbReference type="ARBA" id="ARBA00023163"/>
    </source>
</evidence>
<evidence type="ECO:0000256" key="2">
    <source>
        <dbReference type="ARBA" id="ARBA00004236"/>
    </source>
</evidence>
<keyword evidence="3" id="KW-1003">Cell membrane</keyword>
<evidence type="ECO:0000256" key="6">
    <source>
        <dbReference type="ARBA" id="ARBA00023015"/>
    </source>
</evidence>
<evidence type="ECO:0000256" key="1">
    <source>
        <dbReference type="ARBA" id="ARBA00004167"/>
    </source>
</evidence>
<dbReference type="GO" id="GO:0016989">
    <property type="term" value="F:sigma factor antagonist activity"/>
    <property type="evidence" value="ECO:0007669"/>
    <property type="project" value="TreeGrafter"/>
</dbReference>
<evidence type="ECO:0000256" key="7">
    <source>
        <dbReference type="ARBA" id="ARBA00023136"/>
    </source>
</evidence>
<evidence type="ECO:0000256" key="3">
    <source>
        <dbReference type="ARBA" id="ARBA00022475"/>
    </source>
</evidence>
<dbReference type="InterPro" id="IPR041916">
    <property type="entry name" value="Anti_sigma_zinc_sf"/>
</dbReference>
<evidence type="ECO:0000313" key="15">
    <source>
        <dbReference type="Proteomes" id="UP000280861"/>
    </source>
</evidence>
<protein>
    <recommendedName>
        <fullName evidence="10">Regulator of SigK</fullName>
    </recommendedName>
    <alternativeName>
        <fullName evidence="9">Sigma-K anti-sigma factor RskA</fullName>
    </alternativeName>
</protein>
<sequence length="284" mass="29560">MTDTSAGRNGRPGSFGETVATDLASGRAMDLAELYALDAVTAEERREIDAYVAAASDAERASFHERVRQSRETLALTFRVEEQPPVDLFDRIMAKLPAQESLPPQETAPAVVPSVIAPTPEPLDELAQARQRRAERKPSATRRWLVGVAAAAAIALGGVGVGSYIADQNDPLNQVVRATDMREASVNVTGGGTATVRISSSHNAAVVEMKDVPAPPSGKVYQMWLIPKDGSAAVSQGLMDAEALSKPAIVNGIATASAIGITVEPVGGSQSPTFPVVAAAPLGA</sequence>
<comment type="subcellular location">
    <subcellularLocation>
        <location evidence="2">Cell membrane</location>
    </subcellularLocation>
    <subcellularLocation>
        <location evidence="1">Membrane</location>
        <topology evidence="1">Single-pass membrane protein</topology>
    </subcellularLocation>
</comment>
<dbReference type="GO" id="GO:0006417">
    <property type="term" value="P:regulation of translation"/>
    <property type="evidence" value="ECO:0007669"/>
    <property type="project" value="TreeGrafter"/>
</dbReference>
<dbReference type="PANTHER" id="PTHR37461:SF1">
    <property type="entry name" value="ANTI-SIGMA-K FACTOR RSKA"/>
    <property type="match status" value="1"/>
</dbReference>
<evidence type="ECO:0000256" key="4">
    <source>
        <dbReference type="ARBA" id="ARBA00022692"/>
    </source>
</evidence>
<gene>
    <name evidence="14" type="primary">rskA</name>
    <name evidence="14" type="ORF">PSET11_02120</name>
</gene>
<feature type="domain" description="Anti-sigma-K factor RskA N-terminal" evidence="13">
    <location>
        <begin position="29"/>
        <end position="75"/>
    </location>
</feature>
<organism evidence="14 15">
    <name type="scientific">Arthrobacter ulcerisalmonis</name>
    <dbReference type="NCBI Taxonomy" id="2483813"/>
    <lineage>
        <taxon>Bacteria</taxon>
        <taxon>Bacillati</taxon>
        <taxon>Actinomycetota</taxon>
        <taxon>Actinomycetes</taxon>
        <taxon>Micrococcales</taxon>
        <taxon>Micrococcaceae</taxon>
        <taxon>Arthrobacter</taxon>
    </lineage>
</organism>
<dbReference type="InterPro" id="IPR053877">
    <property type="entry name" value="RskA_N"/>
</dbReference>
<dbReference type="Pfam" id="PF22618">
    <property type="entry name" value="RskA_N"/>
    <property type="match status" value="1"/>
</dbReference>
<dbReference type="Pfam" id="PF10099">
    <property type="entry name" value="RskA_C"/>
    <property type="match status" value="1"/>
</dbReference>
<dbReference type="Proteomes" id="UP000280861">
    <property type="component" value="Unassembled WGS sequence"/>
</dbReference>
<name>A0A3P5X2B2_9MICC</name>
<dbReference type="GO" id="GO:0005886">
    <property type="term" value="C:plasma membrane"/>
    <property type="evidence" value="ECO:0007669"/>
    <property type="project" value="UniProtKB-SubCell"/>
</dbReference>
<dbReference type="PANTHER" id="PTHR37461">
    <property type="entry name" value="ANTI-SIGMA-K FACTOR RSKA"/>
    <property type="match status" value="1"/>
</dbReference>
<dbReference type="RefSeq" id="WP_124092038.1">
    <property type="nucleotide sequence ID" value="NZ_CBCRYA010000017.1"/>
</dbReference>
<accession>A0A3P5X2B2</accession>
<evidence type="ECO:0000259" key="13">
    <source>
        <dbReference type="Pfam" id="PF22618"/>
    </source>
</evidence>
<evidence type="ECO:0000256" key="11">
    <source>
        <dbReference type="SAM" id="Phobius"/>
    </source>
</evidence>
<keyword evidence="7 11" id="KW-0472">Membrane</keyword>
<proteinExistence type="predicted"/>
<reference evidence="14 15" key="1">
    <citation type="submission" date="2018-11" db="EMBL/GenBank/DDBJ databases">
        <authorList>
            <person name="Criscuolo A."/>
        </authorList>
    </citation>
    <scope>NUCLEOTIDE SEQUENCE [LARGE SCALE GENOMIC DNA]</scope>
    <source>
        <strain evidence="14">AT11b</strain>
    </source>
</reference>
<dbReference type="AlphaFoldDB" id="A0A3P5X2B2"/>
<feature type="transmembrane region" description="Helical" evidence="11">
    <location>
        <begin position="144"/>
        <end position="166"/>
    </location>
</feature>
<dbReference type="Gene3D" id="1.10.10.1320">
    <property type="entry name" value="Anti-sigma factor, zinc-finger domain"/>
    <property type="match status" value="1"/>
</dbReference>
<dbReference type="InterPro" id="IPR018764">
    <property type="entry name" value="RskA_C"/>
</dbReference>
<keyword evidence="4 11" id="KW-0812">Transmembrane</keyword>
<dbReference type="OrthoDB" id="153510at2"/>
<evidence type="ECO:0000256" key="10">
    <source>
        <dbReference type="ARBA" id="ARBA00030803"/>
    </source>
</evidence>
<feature type="domain" description="Anti-sigma K factor RskA C-terminal" evidence="12">
    <location>
        <begin position="148"/>
        <end position="275"/>
    </location>
</feature>
<evidence type="ECO:0000313" key="14">
    <source>
        <dbReference type="EMBL" id="VDC28492.1"/>
    </source>
</evidence>
<keyword evidence="5 11" id="KW-1133">Transmembrane helix</keyword>
<evidence type="ECO:0000256" key="9">
    <source>
        <dbReference type="ARBA" id="ARBA00029829"/>
    </source>
</evidence>
<keyword evidence="6" id="KW-0805">Transcription regulation</keyword>
<dbReference type="InterPro" id="IPR051474">
    <property type="entry name" value="Anti-sigma-K/W_factor"/>
</dbReference>
<keyword evidence="15" id="KW-1185">Reference proteome</keyword>
<dbReference type="EMBL" id="UXAU01000029">
    <property type="protein sequence ID" value="VDC28492.1"/>
    <property type="molecule type" value="Genomic_DNA"/>
</dbReference>